<accession>A0A9N8DQ97</accession>
<comment type="caution">
    <text evidence="1">The sequence shown here is derived from an EMBL/GenBank/DDBJ whole genome shotgun (WGS) entry which is preliminary data.</text>
</comment>
<dbReference type="Proteomes" id="UP001153069">
    <property type="component" value="Unassembled WGS sequence"/>
</dbReference>
<sequence length="156" mass="18738">MKAKDVFEHYQDEAAFEKVPWKNFSDRLKRLRNKVVDKNNRSKRDADALVHDRKIYPTQTHNEQGQLRWHGSEAEKLLEKDVDEEKHISMTKIELYNSRLEYQHFNLRVFRGHVYQELKKRKFLAYCKTTKRGKEYGAQQLIINKRRAEAEGSEQS</sequence>
<evidence type="ECO:0000313" key="1">
    <source>
        <dbReference type="EMBL" id="CAB9507153.1"/>
    </source>
</evidence>
<proteinExistence type="predicted"/>
<organism evidence="1 2">
    <name type="scientific">Seminavis robusta</name>
    <dbReference type="NCBI Taxonomy" id="568900"/>
    <lineage>
        <taxon>Eukaryota</taxon>
        <taxon>Sar</taxon>
        <taxon>Stramenopiles</taxon>
        <taxon>Ochrophyta</taxon>
        <taxon>Bacillariophyta</taxon>
        <taxon>Bacillariophyceae</taxon>
        <taxon>Bacillariophycidae</taxon>
        <taxon>Naviculales</taxon>
        <taxon>Naviculaceae</taxon>
        <taxon>Seminavis</taxon>
    </lineage>
</organism>
<dbReference type="AlphaFoldDB" id="A0A9N8DQ97"/>
<reference evidence="1" key="1">
    <citation type="submission" date="2020-06" db="EMBL/GenBank/DDBJ databases">
        <authorList>
            <consortium name="Plant Systems Biology data submission"/>
        </authorList>
    </citation>
    <scope>NUCLEOTIDE SEQUENCE</scope>
    <source>
        <strain evidence="1">D6</strain>
    </source>
</reference>
<keyword evidence="2" id="KW-1185">Reference proteome</keyword>
<name>A0A9N8DQ97_9STRA</name>
<evidence type="ECO:0000313" key="2">
    <source>
        <dbReference type="Proteomes" id="UP001153069"/>
    </source>
</evidence>
<gene>
    <name evidence="1" type="ORF">SEMRO_295_G110320.1</name>
</gene>
<protein>
    <submittedName>
        <fullName evidence="1">Uncharacterized protein</fullName>
    </submittedName>
</protein>
<dbReference type="EMBL" id="CAICTM010000294">
    <property type="protein sequence ID" value="CAB9507153.1"/>
    <property type="molecule type" value="Genomic_DNA"/>
</dbReference>